<keyword evidence="7" id="KW-1043">Host membrane</keyword>
<dbReference type="AlphaFoldDB" id="A0AA35LN10"/>
<feature type="region of interest" description="Disordered" evidence="14">
    <location>
        <begin position="140"/>
        <end position="172"/>
    </location>
</feature>
<evidence type="ECO:0000256" key="12">
    <source>
        <dbReference type="ARBA" id="ARBA00023180"/>
    </source>
</evidence>
<keyword evidence="5" id="KW-0945">Host-virus interaction</keyword>
<keyword evidence="9" id="KW-0472">Membrane</keyword>
<feature type="compositionally biased region" description="Acidic residues" evidence="14">
    <location>
        <begin position="144"/>
        <end position="153"/>
    </location>
</feature>
<keyword evidence="11" id="KW-1015">Disulfide bond</keyword>
<evidence type="ECO:0000256" key="7">
    <source>
        <dbReference type="ARBA" id="ARBA00022870"/>
    </source>
</evidence>
<gene>
    <name evidence="15" type="ORF">PODLI_1B019753</name>
</gene>
<accession>A0AA35LN10</accession>
<dbReference type="SUPFAM" id="SSF58069">
    <property type="entry name" value="Virus ectodomain"/>
    <property type="match status" value="1"/>
</dbReference>
<keyword evidence="13" id="KW-0449">Lipoprotein</keyword>
<keyword evidence="12" id="KW-0325">Glycoprotein</keyword>
<dbReference type="EMBL" id="OX395145">
    <property type="protein sequence ID" value="CAI5799265.1"/>
    <property type="molecule type" value="Genomic_DNA"/>
</dbReference>
<evidence type="ECO:0000313" key="16">
    <source>
        <dbReference type="Proteomes" id="UP001178461"/>
    </source>
</evidence>
<keyword evidence="4" id="KW-1032">Host cell membrane</keyword>
<keyword evidence="8" id="KW-1133">Transmembrane helix</keyword>
<evidence type="ECO:0000256" key="3">
    <source>
        <dbReference type="ARBA" id="ARBA00004563"/>
    </source>
</evidence>
<dbReference type="Gene3D" id="1.10.287.210">
    <property type="match status" value="1"/>
</dbReference>
<organism evidence="15 16">
    <name type="scientific">Podarcis lilfordi</name>
    <name type="common">Lilford's wall lizard</name>
    <dbReference type="NCBI Taxonomy" id="74358"/>
    <lineage>
        <taxon>Eukaryota</taxon>
        <taxon>Metazoa</taxon>
        <taxon>Chordata</taxon>
        <taxon>Craniata</taxon>
        <taxon>Vertebrata</taxon>
        <taxon>Euteleostomi</taxon>
        <taxon>Lepidosauria</taxon>
        <taxon>Squamata</taxon>
        <taxon>Bifurcata</taxon>
        <taxon>Unidentata</taxon>
        <taxon>Episquamata</taxon>
        <taxon>Laterata</taxon>
        <taxon>Lacertibaenia</taxon>
        <taxon>Lacertidae</taxon>
        <taxon>Podarcis</taxon>
    </lineage>
</organism>
<dbReference type="Proteomes" id="UP001178461">
    <property type="component" value="Chromosome W"/>
</dbReference>
<evidence type="ECO:0000256" key="4">
    <source>
        <dbReference type="ARBA" id="ARBA00022511"/>
    </source>
</evidence>
<dbReference type="InterPro" id="IPR018154">
    <property type="entry name" value="TLV/ENV_coat_polyprotein"/>
</dbReference>
<evidence type="ECO:0000256" key="8">
    <source>
        <dbReference type="ARBA" id="ARBA00022989"/>
    </source>
</evidence>
<keyword evidence="16" id="KW-1185">Reference proteome</keyword>
<evidence type="ECO:0000256" key="11">
    <source>
        <dbReference type="ARBA" id="ARBA00023157"/>
    </source>
</evidence>
<name>A0AA35LN10_9SAUR</name>
<protein>
    <submittedName>
        <fullName evidence="15">Uncharacterized protein</fullName>
    </submittedName>
</protein>
<evidence type="ECO:0000256" key="1">
    <source>
        <dbReference type="ARBA" id="ARBA00004402"/>
    </source>
</evidence>
<keyword evidence="6" id="KW-0812">Transmembrane</keyword>
<evidence type="ECO:0000256" key="5">
    <source>
        <dbReference type="ARBA" id="ARBA00022581"/>
    </source>
</evidence>
<proteinExistence type="predicted"/>
<evidence type="ECO:0000256" key="14">
    <source>
        <dbReference type="SAM" id="MobiDB-lite"/>
    </source>
</evidence>
<keyword evidence="10" id="KW-0564">Palmitate</keyword>
<dbReference type="PANTHER" id="PTHR10424">
    <property type="entry name" value="VIRAL ENVELOPE PROTEIN"/>
    <property type="match status" value="1"/>
</dbReference>
<comment type="subcellular location">
    <subcellularLocation>
        <location evidence="1">Host cell membrane</location>
        <topology evidence="1">Single-pass type I membrane protein</topology>
    </subcellularLocation>
    <subcellularLocation>
        <location evidence="2">Host endomembrane system</location>
        <topology evidence="2">Peripheral membrane protein</topology>
    </subcellularLocation>
    <subcellularLocation>
        <location evidence="3">Virion membrane</location>
        <topology evidence="3">Single-pass type I membrane protein</topology>
    </subcellularLocation>
</comment>
<evidence type="ECO:0000256" key="13">
    <source>
        <dbReference type="ARBA" id="ARBA00023288"/>
    </source>
</evidence>
<evidence type="ECO:0000256" key="2">
    <source>
        <dbReference type="ARBA" id="ARBA00004531"/>
    </source>
</evidence>
<sequence length="194" mass="21991">MGIYPGVVSEQNRAALFALTCRLEKTINATTRVLRSLQTEVEDLNQLTMTHRLVLDYLLARSGGFCKIVPKGQCQVKFHDLNKTIKDELQKLQALVGDNTPTQNPWEKMWSWIPGEGGMISCNIKHLTDPQILAIYRALPPVPEEPEEDQEDNGYERMRREPVPLQEQVPLQETVVYSDIQSGIQAQESDESSL</sequence>
<evidence type="ECO:0000256" key="10">
    <source>
        <dbReference type="ARBA" id="ARBA00023139"/>
    </source>
</evidence>
<evidence type="ECO:0000313" key="15">
    <source>
        <dbReference type="EMBL" id="CAI5799265.1"/>
    </source>
</evidence>
<reference evidence="15" key="1">
    <citation type="submission" date="2022-12" db="EMBL/GenBank/DDBJ databases">
        <authorList>
            <person name="Alioto T."/>
            <person name="Alioto T."/>
            <person name="Gomez Garrido J."/>
        </authorList>
    </citation>
    <scope>NUCLEOTIDE SEQUENCE</scope>
</reference>
<evidence type="ECO:0000256" key="6">
    <source>
        <dbReference type="ARBA" id="ARBA00022692"/>
    </source>
</evidence>
<dbReference type="PANTHER" id="PTHR10424:SF81">
    <property type="entry name" value="ERVV2 PROTEIN"/>
    <property type="match status" value="1"/>
</dbReference>
<evidence type="ECO:0000256" key="9">
    <source>
        <dbReference type="ARBA" id="ARBA00023136"/>
    </source>
</evidence>